<keyword evidence="2" id="KW-1185">Reference proteome</keyword>
<protein>
    <submittedName>
        <fullName evidence="1">Uncharacterized protein</fullName>
    </submittedName>
</protein>
<evidence type="ECO:0000313" key="1">
    <source>
        <dbReference type="EMBL" id="MBA0800690.1"/>
    </source>
</evidence>
<comment type="caution">
    <text evidence="1">The sequence shown here is derived from an EMBL/GenBank/DDBJ whole genome shotgun (WGS) entry which is preliminary data.</text>
</comment>
<gene>
    <name evidence="1" type="ORF">Gohar_011110</name>
</gene>
<accession>A0A7J9GT58</accession>
<reference evidence="1 2" key="1">
    <citation type="journal article" date="2019" name="Genome Biol. Evol.">
        <title>Insights into the evolution of the New World diploid cottons (Gossypium, subgenus Houzingenia) based on genome sequencing.</title>
        <authorList>
            <person name="Grover C.E."/>
            <person name="Arick M.A. 2nd"/>
            <person name="Thrash A."/>
            <person name="Conover J.L."/>
            <person name="Sanders W.S."/>
            <person name="Peterson D.G."/>
            <person name="Frelichowski J.E."/>
            <person name="Scheffler J.A."/>
            <person name="Scheffler B.E."/>
            <person name="Wendel J.F."/>
        </authorList>
    </citation>
    <scope>NUCLEOTIDE SEQUENCE [LARGE SCALE GENOMIC DNA]</scope>
    <source>
        <strain evidence="1">0</strain>
        <tissue evidence="1">Leaf</tissue>
    </source>
</reference>
<sequence>MKVVSYIRGSYYLLLTFMVDSVGSLRGGGLPC</sequence>
<dbReference type="AlphaFoldDB" id="A0A7J9GT58"/>
<organism evidence="1 2">
    <name type="scientific">Gossypium harknessii</name>
    <dbReference type="NCBI Taxonomy" id="34285"/>
    <lineage>
        <taxon>Eukaryota</taxon>
        <taxon>Viridiplantae</taxon>
        <taxon>Streptophyta</taxon>
        <taxon>Embryophyta</taxon>
        <taxon>Tracheophyta</taxon>
        <taxon>Spermatophyta</taxon>
        <taxon>Magnoliopsida</taxon>
        <taxon>eudicotyledons</taxon>
        <taxon>Gunneridae</taxon>
        <taxon>Pentapetalae</taxon>
        <taxon>rosids</taxon>
        <taxon>malvids</taxon>
        <taxon>Malvales</taxon>
        <taxon>Malvaceae</taxon>
        <taxon>Malvoideae</taxon>
        <taxon>Gossypium</taxon>
    </lineage>
</organism>
<evidence type="ECO:0000313" key="2">
    <source>
        <dbReference type="Proteomes" id="UP000593560"/>
    </source>
</evidence>
<feature type="non-terminal residue" evidence="1">
    <location>
        <position position="32"/>
    </location>
</feature>
<dbReference type="EMBL" id="JABFAD010000006">
    <property type="protein sequence ID" value="MBA0800690.1"/>
    <property type="molecule type" value="Genomic_DNA"/>
</dbReference>
<dbReference type="Proteomes" id="UP000593560">
    <property type="component" value="Unassembled WGS sequence"/>
</dbReference>
<proteinExistence type="predicted"/>
<name>A0A7J9GT58_9ROSI</name>